<dbReference type="Pfam" id="PF14312">
    <property type="entry name" value="FG-GAP_2"/>
    <property type="match status" value="2"/>
</dbReference>
<gene>
    <name evidence="5" type="ORF">C8D91_1343</name>
</gene>
<dbReference type="Gene3D" id="2.130.10.130">
    <property type="entry name" value="Integrin alpha, N-terminal"/>
    <property type="match status" value="2"/>
</dbReference>
<dbReference type="PROSITE" id="PS51470">
    <property type="entry name" value="FG_GAP"/>
    <property type="match status" value="1"/>
</dbReference>
<feature type="signal peptide" evidence="4">
    <location>
        <begin position="1"/>
        <end position="18"/>
    </location>
</feature>
<keyword evidence="6" id="KW-1185">Reference proteome</keyword>
<organism evidence="5 6">
    <name type="scientific">Marinicella litoralis</name>
    <dbReference type="NCBI Taxonomy" id="644220"/>
    <lineage>
        <taxon>Bacteria</taxon>
        <taxon>Pseudomonadati</taxon>
        <taxon>Pseudomonadota</taxon>
        <taxon>Gammaproteobacteria</taxon>
        <taxon>Lysobacterales</taxon>
        <taxon>Marinicellaceae</taxon>
        <taxon>Marinicella</taxon>
    </lineage>
</organism>
<dbReference type="InterPro" id="IPR013519">
    <property type="entry name" value="Int_alpha_beta-p"/>
</dbReference>
<evidence type="ECO:0000256" key="3">
    <source>
        <dbReference type="ARBA" id="ARBA00023180"/>
    </source>
</evidence>
<evidence type="ECO:0000256" key="2">
    <source>
        <dbReference type="ARBA" id="ARBA00022737"/>
    </source>
</evidence>
<dbReference type="PANTHER" id="PTHR36220:SF1">
    <property type="entry name" value="GAMMA TUBULIN COMPLEX COMPONENT C-TERMINAL DOMAIN-CONTAINING PROTEIN"/>
    <property type="match status" value="1"/>
</dbReference>
<dbReference type="SMART" id="SM00191">
    <property type="entry name" value="Int_alpha"/>
    <property type="match status" value="4"/>
</dbReference>
<dbReference type="InterPro" id="IPR013517">
    <property type="entry name" value="FG-GAP"/>
</dbReference>
<dbReference type="PANTHER" id="PTHR36220">
    <property type="entry name" value="UNNAMED PRODUCT"/>
    <property type="match status" value="1"/>
</dbReference>
<name>A0A4V3DI17_9GAMM</name>
<comment type="caution">
    <text evidence="5">The sequence shown here is derived from an EMBL/GenBank/DDBJ whole genome shotgun (WGS) entry which is preliminary data.</text>
</comment>
<feature type="chain" id="PRO_5020687800" evidence="4">
    <location>
        <begin position="19"/>
        <end position="457"/>
    </location>
</feature>
<evidence type="ECO:0000313" key="6">
    <source>
        <dbReference type="Proteomes" id="UP000295724"/>
    </source>
</evidence>
<sequence length="457" mass="50048">MRTHFFVLFLILITPVHATEQWVHAASPNPLTYTGFGDAIDVLDNWMVIGDPENDDQAIDGGAVHVYENSQGQWQLFDTLYADEADNFDEFGSAVAIERLHDTGEVWIMVSALGDDDTGSDRGAVYGFQMLENQPITYEVKFTGDTFSRDYGSSLALNYDYVEDISTYLWVLVIGDKSAVRYVDPNNPNGGTRATGDATIYKRSGGLPWEQEPIQGLVTLDNLGTNDQFAASVATDGIYVVAGAPFADNSALGNEGVDTGAVYVYVRSGITQTWSCCSTIRATQTTRGARFGFDVDVAKQFNDNVYIYAGAPFEEDLSGRRLGAAYVWSNGNLIQKFQPTVIVGGAGENFGTSVSANGDAYFGTTEFLVGAPLSEDYKGRIYQYTFNPDYNGSNDVFIERQQMVADNRNQMPWDLGQFGKNVVTDGLNHAASSESTYLGSHKSVYTKEAPIFKDGFD</sequence>
<dbReference type="RefSeq" id="WP_099018226.1">
    <property type="nucleotide sequence ID" value="NZ_NIHB01000001.1"/>
</dbReference>
<accession>A0A4V3DI17</accession>
<dbReference type="EMBL" id="SNZB01000003">
    <property type="protein sequence ID" value="TDR20371.1"/>
    <property type="molecule type" value="Genomic_DNA"/>
</dbReference>
<dbReference type="AlphaFoldDB" id="A0A4V3DI17"/>
<proteinExistence type="predicted"/>
<dbReference type="OrthoDB" id="9782766at2"/>
<dbReference type="InterPro" id="IPR028994">
    <property type="entry name" value="Integrin_alpha_N"/>
</dbReference>
<reference evidence="5 6" key="1">
    <citation type="submission" date="2019-03" db="EMBL/GenBank/DDBJ databases">
        <title>Genomic Encyclopedia of Type Strains, Phase IV (KMG-IV): sequencing the most valuable type-strain genomes for metagenomic binning, comparative biology and taxonomic classification.</title>
        <authorList>
            <person name="Goeker M."/>
        </authorList>
    </citation>
    <scope>NUCLEOTIDE SEQUENCE [LARGE SCALE GENOMIC DNA]</scope>
    <source>
        <strain evidence="5 6">DSM 25488</strain>
    </source>
</reference>
<keyword evidence="3" id="KW-0325">Glycoprotein</keyword>
<keyword evidence="1 4" id="KW-0732">Signal</keyword>
<evidence type="ECO:0000313" key="5">
    <source>
        <dbReference type="EMBL" id="TDR20371.1"/>
    </source>
</evidence>
<dbReference type="Proteomes" id="UP000295724">
    <property type="component" value="Unassembled WGS sequence"/>
</dbReference>
<protein>
    <submittedName>
        <fullName evidence="5">FG-GAP repeat protein</fullName>
    </submittedName>
</protein>
<evidence type="ECO:0000256" key="1">
    <source>
        <dbReference type="ARBA" id="ARBA00022729"/>
    </source>
</evidence>
<evidence type="ECO:0000256" key="4">
    <source>
        <dbReference type="SAM" id="SignalP"/>
    </source>
</evidence>
<keyword evidence="2" id="KW-0677">Repeat</keyword>